<gene>
    <name evidence="1" type="ORF">IQ235_11835</name>
</gene>
<keyword evidence="2" id="KW-1185">Reference proteome</keyword>
<organism evidence="1 2">
    <name type="scientific">Zarconia navalis LEGE 11467</name>
    <dbReference type="NCBI Taxonomy" id="1828826"/>
    <lineage>
        <taxon>Bacteria</taxon>
        <taxon>Bacillati</taxon>
        <taxon>Cyanobacteriota</taxon>
        <taxon>Cyanophyceae</taxon>
        <taxon>Oscillatoriophycideae</taxon>
        <taxon>Oscillatoriales</taxon>
        <taxon>Oscillatoriales incertae sedis</taxon>
        <taxon>Zarconia</taxon>
        <taxon>Zarconia navalis</taxon>
    </lineage>
</organism>
<dbReference type="RefSeq" id="WP_264321678.1">
    <property type="nucleotide sequence ID" value="NZ_JADEXN010000200.1"/>
</dbReference>
<dbReference type="Proteomes" id="UP000621799">
    <property type="component" value="Unassembled WGS sequence"/>
</dbReference>
<dbReference type="AlphaFoldDB" id="A0A928VWD8"/>
<comment type="caution">
    <text evidence="1">The sequence shown here is derived from an EMBL/GenBank/DDBJ whole genome shotgun (WGS) entry which is preliminary data.</text>
</comment>
<reference evidence="1" key="1">
    <citation type="submission" date="2020-10" db="EMBL/GenBank/DDBJ databases">
        <authorList>
            <person name="Castelo-Branco R."/>
            <person name="Eusebio N."/>
            <person name="Adriana R."/>
            <person name="Vieira A."/>
            <person name="Brugerolle De Fraissinette N."/>
            <person name="Rezende De Castro R."/>
            <person name="Schneider M.P."/>
            <person name="Vasconcelos V."/>
            <person name="Leao P.N."/>
        </authorList>
    </citation>
    <scope>NUCLEOTIDE SEQUENCE</scope>
    <source>
        <strain evidence="1">LEGE 11467</strain>
    </source>
</reference>
<sequence>MKEFLINLLNFFGFAWWVKVDTASPACTYYFGPFLSEKEAHNSTNGYVEDLEHEGAQGIGIQVSRCKPNDLTIYQEDYSSISKSAPIFSGQT</sequence>
<evidence type="ECO:0000313" key="1">
    <source>
        <dbReference type="EMBL" id="MBE9041472.1"/>
    </source>
</evidence>
<accession>A0A928VWD8</accession>
<dbReference type="EMBL" id="JADEXN010000200">
    <property type="protein sequence ID" value="MBE9041472.1"/>
    <property type="molecule type" value="Genomic_DNA"/>
</dbReference>
<protein>
    <submittedName>
        <fullName evidence="1">DUF1816 domain-containing protein</fullName>
    </submittedName>
</protein>
<dbReference type="Pfam" id="PF08846">
    <property type="entry name" value="DUF1816"/>
    <property type="match status" value="1"/>
</dbReference>
<evidence type="ECO:0000313" key="2">
    <source>
        <dbReference type="Proteomes" id="UP000621799"/>
    </source>
</evidence>
<name>A0A928VWD8_9CYAN</name>
<proteinExistence type="predicted"/>
<dbReference type="InterPro" id="IPR014945">
    <property type="entry name" value="DUF1816"/>
</dbReference>